<dbReference type="OrthoDB" id="9758940at2"/>
<keyword evidence="1" id="KW-1133">Transmembrane helix</keyword>
<feature type="transmembrane region" description="Helical" evidence="1">
    <location>
        <begin position="1001"/>
        <end position="1027"/>
    </location>
</feature>
<feature type="transmembrane region" description="Helical" evidence="1">
    <location>
        <begin position="334"/>
        <end position="353"/>
    </location>
</feature>
<sequence length="1047" mass="114973">MKQLPKIAVARPVTFVMLALVVIGFGMFGLSRLNLNLYPDVSFPTITIYTTYDGVAPEDIETLISRPLEELVGGISGLRRVRSLSSQGSSVIKLYFNWGTDLFVAQNDVRKQVDFARRIIPDDADQPIIFAYDPNQEPVMVFTLSSNTRSPVELRTFSTQQLEQRFERIPGVASAETSGGLERQVNIWMNTDQILAYNLDIGSVAQRLRQENVQIPAGELIEGRLVYSLRTTGEFQNIEEIREAIVGIRDGEPVRLQDIAEVEDGVRQPIGNVRVQAEDGVIVNLYRQSDVNIVSTAQNVRNELDNIRRTLPAGVTLDVLTDRSEFIELSIRNIYITALIAIGLVVTILLLFLRSFRTALIVAISIPVSIIATFSIMDFGNVTLNVISLSGLTLAVGLVVDNAVVVLENIFRFREDNYKGDEASVKGAQEVAGPIIVSTLTTIVVFLPVLFVPGIAGFLFRDLALTISFALGVSTVVALTLIPLMTSRLFRGKKPKTSEVANASGSPEEEDNGFKEKRNPLFERLSAAYANTLEKLLGKSGLVVGIAILFLLLTTPLIFNLGGEFFPPVDENAFVIELTREPGVNLFELEESFVKAERIIMDTVPEARLIVSDYGDKRGVEGAEFPGGFRGVIRVELVSSRERSRGQLEIVGQLLEDLRDVPGASTRELRQNPLNPEGDDGLIVNIYGFDLETKRDLSDGVTAAMLEVEGIVAATSSADEGRPELRVVMDRERISRNGLTTAQVANAISDAIRGNTATTFIDQGLQFDINVQLASTETVNSSDLERIQIRTDAGTWMPLANLARVERYTGPSNILRINQERVTEIQADLSGVDLQTATNLVTQRLNQIQWPDGYRFEIGGTAEEQRQSFLFLLIAFIVAATLAYMVMASQFESLLEPFIIIFTIPLALSGVFASLAISGTPVSVTALIGLILLSGIVVNNGIVMIDYIKILQARGLSREKAIITGASRRLRPIIMTAATTILCMIPLAFELGEGAETWSPMARTVIGGLTASTLLMLFFVPCLYYLFNRMVERLGFSTNTKSDPLAE</sequence>
<dbReference type="SUPFAM" id="SSF82693">
    <property type="entry name" value="Multidrug efflux transporter AcrB pore domain, PN1, PN2, PC1 and PC2 subdomains"/>
    <property type="match status" value="2"/>
</dbReference>
<dbReference type="RefSeq" id="WP_114983579.1">
    <property type="nucleotide sequence ID" value="NZ_CP027806.1"/>
</dbReference>
<dbReference type="Proteomes" id="UP000254808">
    <property type="component" value="Chromosome"/>
</dbReference>
<dbReference type="Gene3D" id="3.30.70.1320">
    <property type="entry name" value="Multidrug efflux transporter AcrB pore domain like"/>
    <property type="match status" value="1"/>
</dbReference>
<feature type="transmembrane region" description="Helical" evidence="1">
    <location>
        <begin position="868"/>
        <end position="886"/>
    </location>
</feature>
<dbReference type="Gene3D" id="3.30.70.1430">
    <property type="entry name" value="Multidrug efflux transporter AcrB pore domain"/>
    <property type="match status" value="2"/>
</dbReference>
<feature type="transmembrane region" description="Helical" evidence="1">
    <location>
        <begin position="386"/>
        <end position="411"/>
    </location>
</feature>
<feature type="transmembrane region" description="Helical" evidence="1">
    <location>
        <begin position="541"/>
        <end position="559"/>
    </location>
</feature>
<dbReference type="Pfam" id="PF00873">
    <property type="entry name" value="ACR_tran"/>
    <property type="match status" value="1"/>
</dbReference>
<dbReference type="PRINTS" id="PR00702">
    <property type="entry name" value="ACRIFLAVINRP"/>
</dbReference>
<evidence type="ECO:0000313" key="3">
    <source>
        <dbReference type="Proteomes" id="UP000254808"/>
    </source>
</evidence>
<dbReference type="InterPro" id="IPR027463">
    <property type="entry name" value="AcrB_DN_DC_subdom"/>
</dbReference>
<gene>
    <name evidence="2" type="ORF">CYPRO_1025</name>
</gene>
<reference evidence="2 3" key="1">
    <citation type="submission" date="2018-03" db="EMBL/GenBank/DDBJ databases">
        <title>Phenotypic and genomic properties of Cyclonatronum proteinivorum gen. nov., sp. nov., a haloalkaliphilic bacteroidete from soda lakes possessing Na+-translocating rhodopsin.</title>
        <authorList>
            <person name="Toshchakov S.V."/>
            <person name="Korzhenkov A."/>
            <person name="Samarov N.I."/>
            <person name="Kublanov I.V."/>
            <person name="Muntyan M.S."/>
            <person name="Sorokin D.Y."/>
        </authorList>
    </citation>
    <scope>NUCLEOTIDE SEQUENCE [LARGE SCALE GENOMIC DNA]</scope>
    <source>
        <strain evidence="2 3">Omega</strain>
    </source>
</reference>
<keyword evidence="1" id="KW-0472">Membrane</keyword>
<dbReference type="Gene3D" id="3.30.2090.10">
    <property type="entry name" value="Multidrug efflux transporter AcrB TolC docking domain, DN and DC subdomains"/>
    <property type="match status" value="2"/>
</dbReference>
<dbReference type="Gene3D" id="3.30.70.1440">
    <property type="entry name" value="Multidrug efflux transporter AcrB pore domain"/>
    <property type="match status" value="1"/>
</dbReference>
<protein>
    <submittedName>
        <fullName evidence="2">Hydrophobic/amphiphilic exporter-1, HAE1 family</fullName>
    </submittedName>
</protein>
<dbReference type="GO" id="GO:0042910">
    <property type="term" value="F:xenobiotic transmembrane transporter activity"/>
    <property type="evidence" value="ECO:0007669"/>
    <property type="project" value="TreeGrafter"/>
</dbReference>
<dbReference type="InterPro" id="IPR001036">
    <property type="entry name" value="Acrflvin-R"/>
</dbReference>
<dbReference type="Gene3D" id="1.20.1640.10">
    <property type="entry name" value="Multidrug efflux transporter AcrB transmembrane domain"/>
    <property type="match status" value="2"/>
</dbReference>
<accession>A0A345UIJ3</accession>
<evidence type="ECO:0000256" key="1">
    <source>
        <dbReference type="SAM" id="Phobius"/>
    </source>
</evidence>
<dbReference type="PANTHER" id="PTHR32063:SF0">
    <property type="entry name" value="SWARMING MOTILITY PROTEIN SWRC"/>
    <property type="match status" value="1"/>
</dbReference>
<name>A0A345UIJ3_9BACT</name>
<keyword evidence="3" id="KW-1185">Reference proteome</keyword>
<feature type="transmembrane region" description="Helical" evidence="1">
    <location>
        <begin position="924"/>
        <end position="948"/>
    </location>
</feature>
<feature type="transmembrane region" description="Helical" evidence="1">
    <location>
        <begin position="12"/>
        <end position="30"/>
    </location>
</feature>
<dbReference type="EMBL" id="CP027806">
    <property type="protein sequence ID" value="AXJ00295.1"/>
    <property type="molecule type" value="Genomic_DNA"/>
</dbReference>
<feature type="transmembrane region" description="Helical" evidence="1">
    <location>
        <begin position="898"/>
        <end position="918"/>
    </location>
</feature>
<feature type="transmembrane region" description="Helical" evidence="1">
    <location>
        <begin position="431"/>
        <end position="451"/>
    </location>
</feature>
<dbReference type="KEGG" id="cprv:CYPRO_1025"/>
<dbReference type="SUPFAM" id="SSF82866">
    <property type="entry name" value="Multidrug efflux transporter AcrB transmembrane domain"/>
    <property type="match status" value="2"/>
</dbReference>
<evidence type="ECO:0000313" key="2">
    <source>
        <dbReference type="EMBL" id="AXJ00295.1"/>
    </source>
</evidence>
<dbReference type="SUPFAM" id="SSF82714">
    <property type="entry name" value="Multidrug efflux transporter AcrB TolC docking domain, DN and DC subdomains"/>
    <property type="match status" value="2"/>
</dbReference>
<keyword evidence="1" id="KW-0812">Transmembrane</keyword>
<feature type="transmembrane region" description="Helical" evidence="1">
    <location>
        <begin position="360"/>
        <end position="380"/>
    </location>
</feature>
<proteinExistence type="predicted"/>
<dbReference type="GO" id="GO:0005886">
    <property type="term" value="C:plasma membrane"/>
    <property type="evidence" value="ECO:0007669"/>
    <property type="project" value="TreeGrafter"/>
</dbReference>
<dbReference type="PANTHER" id="PTHR32063">
    <property type="match status" value="1"/>
</dbReference>
<feature type="transmembrane region" description="Helical" evidence="1">
    <location>
        <begin position="463"/>
        <end position="486"/>
    </location>
</feature>
<feature type="transmembrane region" description="Helical" evidence="1">
    <location>
        <begin position="969"/>
        <end position="989"/>
    </location>
</feature>
<dbReference type="AlphaFoldDB" id="A0A345UIJ3"/>
<organism evidence="2 3">
    <name type="scientific">Cyclonatronum proteinivorum</name>
    <dbReference type="NCBI Taxonomy" id="1457365"/>
    <lineage>
        <taxon>Bacteria</taxon>
        <taxon>Pseudomonadati</taxon>
        <taxon>Balneolota</taxon>
        <taxon>Balneolia</taxon>
        <taxon>Balneolales</taxon>
        <taxon>Cyclonatronaceae</taxon>
        <taxon>Cyclonatronum</taxon>
    </lineage>
</organism>